<evidence type="ECO:0000313" key="2">
    <source>
        <dbReference type="EMBL" id="VDO57329.1"/>
    </source>
</evidence>
<feature type="region of interest" description="Disordered" evidence="1">
    <location>
        <begin position="97"/>
        <end position="119"/>
    </location>
</feature>
<dbReference type="STRING" id="387005.A0A183HMR2"/>
<feature type="region of interest" description="Disordered" evidence="1">
    <location>
        <begin position="282"/>
        <end position="308"/>
    </location>
</feature>
<feature type="compositionally biased region" description="Basic and acidic residues" evidence="1">
    <location>
        <begin position="368"/>
        <end position="377"/>
    </location>
</feature>
<evidence type="ECO:0000256" key="1">
    <source>
        <dbReference type="SAM" id="MobiDB-lite"/>
    </source>
</evidence>
<proteinExistence type="predicted"/>
<feature type="region of interest" description="Disordered" evidence="1">
    <location>
        <begin position="194"/>
        <end position="215"/>
    </location>
</feature>
<organism evidence="4">
    <name type="scientific">Onchocerca flexuosa</name>
    <dbReference type="NCBI Taxonomy" id="387005"/>
    <lineage>
        <taxon>Eukaryota</taxon>
        <taxon>Metazoa</taxon>
        <taxon>Ecdysozoa</taxon>
        <taxon>Nematoda</taxon>
        <taxon>Chromadorea</taxon>
        <taxon>Rhabditida</taxon>
        <taxon>Spirurina</taxon>
        <taxon>Spiruromorpha</taxon>
        <taxon>Filarioidea</taxon>
        <taxon>Onchocercidae</taxon>
        <taxon>Onchocerca</taxon>
    </lineage>
</organism>
<dbReference type="Proteomes" id="UP000267606">
    <property type="component" value="Unassembled WGS sequence"/>
</dbReference>
<keyword evidence="3" id="KW-1185">Reference proteome</keyword>
<feature type="compositionally biased region" description="Polar residues" evidence="1">
    <location>
        <begin position="99"/>
        <end position="119"/>
    </location>
</feature>
<reference evidence="2 3" key="2">
    <citation type="submission" date="2018-11" db="EMBL/GenBank/DDBJ databases">
        <authorList>
            <consortium name="Pathogen Informatics"/>
        </authorList>
    </citation>
    <scope>NUCLEOTIDE SEQUENCE [LARGE SCALE GENOMIC DNA]</scope>
</reference>
<evidence type="ECO:0000313" key="3">
    <source>
        <dbReference type="Proteomes" id="UP000267606"/>
    </source>
</evidence>
<reference evidence="4" key="1">
    <citation type="submission" date="2016-06" db="UniProtKB">
        <authorList>
            <consortium name="WormBaseParasite"/>
        </authorList>
    </citation>
    <scope>IDENTIFICATION</scope>
</reference>
<dbReference type="WBParaSite" id="OFLC_0000877301-mRNA-1">
    <property type="protein sequence ID" value="OFLC_0000877301-mRNA-1"/>
    <property type="gene ID" value="OFLC_0000877301"/>
</dbReference>
<protein>
    <submittedName>
        <fullName evidence="4">Flocculation protein FLO11-like</fullName>
    </submittedName>
</protein>
<dbReference type="AlphaFoldDB" id="A0A183HMR2"/>
<feature type="region of interest" description="Disordered" evidence="1">
    <location>
        <begin position="349"/>
        <end position="377"/>
    </location>
</feature>
<name>A0A183HMR2_9BILA</name>
<gene>
    <name evidence="2" type="ORF">OFLC_LOCUS8773</name>
</gene>
<evidence type="ECO:0000313" key="4">
    <source>
        <dbReference type="WBParaSite" id="OFLC_0000877301-mRNA-1"/>
    </source>
</evidence>
<dbReference type="EMBL" id="UZAJ01010202">
    <property type="protein sequence ID" value="VDO57329.1"/>
    <property type="molecule type" value="Genomic_DNA"/>
</dbReference>
<sequence>MIETAIATTTMSILQPDIVTPAIRQETLDDTVTPAIRQETSDQFRSDQRFIPSFLKQTNFSNLFPNSFVFSPSTSTTTAASPFILPDVDLHQSDKSELETTSSLNRSKGSFPESVSTISEPLVPPSVNTTIPTPILTTISPQLKFPSQFHHFLNKTSESFQSSKPAIIATTTMMTTIESSEEHSESRNLVNSTGLPIVESTNPSESEENPEDTSDKFVNENVTAKILPSSSVEEFSASTSLPETMVENISDIQLTTLPEFITDTSHTSEQTSEIIDEDSIPKIQPFTPNIPKIDPFVSETTDRSETDESVLISKTNDISTENNLSDQFMSTTTTTATATFSPALKIHEKEETIEEPDDWNWSQSSTKPVEKTEQVNH</sequence>
<accession>A0A183HMR2</accession>